<reference evidence="2 3" key="1">
    <citation type="submission" date="2024-05" db="EMBL/GenBank/DDBJ databases">
        <title>Genome sequencing and assembly of Indian major carp, Cirrhinus mrigala (Hamilton, 1822).</title>
        <authorList>
            <person name="Mohindra V."/>
            <person name="Chowdhury L.M."/>
            <person name="Lal K."/>
            <person name="Jena J.K."/>
        </authorList>
    </citation>
    <scope>NUCLEOTIDE SEQUENCE [LARGE SCALE GENOMIC DNA]</scope>
    <source>
        <strain evidence="2">CM1030</strain>
        <tissue evidence="2">Blood</tissue>
    </source>
</reference>
<evidence type="ECO:0000256" key="1">
    <source>
        <dbReference type="SAM" id="Phobius"/>
    </source>
</evidence>
<proteinExistence type="predicted"/>
<comment type="caution">
    <text evidence="2">The sequence shown here is derived from an EMBL/GenBank/DDBJ whole genome shotgun (WGS) entry which is preliminary data.</text>
</comment>
<dbReference type="InterPro" id="IPR036719">
    <property type="entry name" value="Neuro-gated_channel_TM_sf"/>
</dbReference>
<feature type="transmembrane region" description="Helical" evidence="1">
    <location>
        <begin position="40"/>
        <end position="63"/>
    </location>
</feature>
<dbReference type="SUPFAM" id="SSF90112">
    <property type="entry name" value="Neurotransmitter-gated ion-channel transmembrane pore"/>
    <property type="match status" value="1"/>
</dbReference>
<evidence type="ECO:0000313" key="3">
    <source>
        <dbReference type="Proteomes" id="UP001529510"/>
    </source>
</evidence>
<dbReference type="EMBL" id="JAMKFB020000005">
    <property type="protein sequence ID" value="KAL0193125.1"/>
    <property type="molecule type" value="Genomic_DNA"/>
</dbReference>
<dbReference type="Proteomes" id="UP001529510">
    <property type="component" value="Unassembled WGS sequence"/>
</dbReference>
<dbReference type="InterPro" id="IPR006201">
    <property type="entry name" value="Neur_channel"/>
</dbReference>
<keyword evidence="1" id="KW-0472">Membrane</keyword>
<organism evidence="2 3">
    <name type="scientific">Cirrhinus mrigala</name>
    <name type="common">Mrigala</name>
    <dbReference type="NCBI Taxonomy" id="683832"/>
    <lineage>
        <taxon>Eukaryota</taxon>
        <taxon>Metazoa</taxon>
        <taxon>Chordata</taxon>
        <taxon>Craniata</taxon>
        <taxon>Vertebrata</taxon>
        <taxon>Euteleostomi</taxon>
        <taxon>Actinopterygii</taxon>
        <taxon>Neopterygii</taxon>
        <taxon>Teleostei</taxon>
        <taxon>Ostariophysi</taxon>
        <taxon>Cypriniformes</taxon>
        <taxon>Cyprinidae</taxon>
        <taxon>Labeoninae</taxon>
        <taxon>Labeonini</taxon>
        <taxon>Cirrhinus</taxon>
    </lineage>
</organism>
<accession>A0ABD0R3N9</accession>
<keyword evidence="3" id="KW-1185">Reference proteome</keyword>
<dbReference type="AlphaFoldDB" id="A0ABD0R3N9"/>
<evidence type="ECO:0000313" key="2">
    <source>
        <dbReference type="EMBL" id="KAL0193125.1"/>
    </source>
</evidence>
<sequence length="66" mass="7748">NGEWAIKHRPARKLTNPRYSPDDLEYQEVYFNLIIQRKPLFYIINIILPCSLISSLVVLAFFLPAK</sequence>
<protein>
    <recommendedName>
        <fullName evidence="4">Acetylcholine receptor subunit delta</fullName>
    </recommendedName>
</protein>
<keyword evidence="1" id="KW-1133">Transmembrane helix</keyword>
<keyword evidence="1" id="KW-0812">Transmembrane</keyword>
<gene>
    <name evidence="2" type="ORF">M9458_011421</name>
</gene>
<dbReference type="InterPro" id="IPR038050">
    <property type="entry name" value="Neuro_actylchol_rec"/>
</dbReference>
<name>A0ABD0R3N9_CIRMR</name>
<dbReference type="PANTHER" id="PTHR18945">
    <property type="entry name" value="NEUROTRANSMITTER GATED ION CHANNEL"/>
    <property type="match status" value="1"/>
</dbReference>
<feature type="non-terminal residue" evidence="2">
    <location>
        <position position="1"/>
    </location>
</feature>
<evidence type="ECO:0008006" key="4">
    <source>
        <dbReference type="Google" id="ProtNLM"/>
    </source>
</evidence>
<feature type="non-terminal residue" evidence="2">
    <location>
        <position position="66"/>
    </location>
</feature>
<dbReference type="Gene3D" id="1.20.58.390">
    <property type="entry name" value="Neurotransmitter-gated ion-channel transmembrane domain"/>
    <property type="match status" value="1"/>
</dbReference>